<dbReference type="InterPro" id="IPR045939">
    <property type="entry name" value="YhcR_N"/>
</dbReference>
<dbReference type="AlphaFoldDB" id="A0A644YHI7"/>
<keyword evidence="1" id="KW-1133">Transmembrane helix</keyword>
<keyword evidence="1" id="KW-0812">Transmembrane</keyword>
<dbReference type="Pfam" id="PF19886">
    <property type="entry name" value="DUF6359"/>
    <property type="match status" value="1"/>
</dbReference>
<evidence type="ECO:0000313" key="3">
    <source>
        <dbReference type="EMBL" id="MPM25574.1"/>
    </source>
</evidence>
<accession>A0A644YHI7</accession>
<sequence>MPVALFHVLMIVFIMGLFIVSLVLTSSCSGLTITDDRDKEPGLLLLSFAREEGVKNLLHGNGYGGAPIAAQVPVTGSNAREIPDTNSFYLSIKKSSGEMLYSGKYSERPGELKLSPGSYDVRVESVRFEAPAFDMPCYSDSATVVVESGKVAKLSFLCRMSNGAVKLGFTKAFRERFPGYSAFVEDSKGRLGYPYSESRYLYLTPGEVFLKMKSVSDSFLLTRKLLRATEMVTVNLHSSLPGGDTGGGTPGDGSNFYSGILIDTASVWLSEDLVVGERRDGSTRELALTVEEIAAFVGQKGVWVSGYVAGFLTTASLVTVPPFGTETNIAVSSVKGQTDKQYCAGVSLPAGEIREALNLKSNPGNLGKRVWVKGTIVASYFGLAGVNPVTDFHLE</sequence>
<keyword evidence="1" id="KW-0472">Membrane</keyword>
<reference evidence="3" key="1">
    <citation type="submission" date="2019-08" db="EMBL/GenBank/DDBJ databases">
        <authorList>
            <person name="Kucharzyk K."/>
            <person name="Murdoch R.W."/>
            <person name="Higgins S."/>
            <person name="Loffler F."/>
        </authorList>
    </citation>
    <scope>NUCLEOTIDE SEQUENCE</scope>
</reference>
<proteinExistence type="predicted"/>
<organism evidence="3">
    <name type="scientific">bioreactor metagenome</name>
    <dbReference type="NCBI Taxonomy" id="1076179"/>
    <lineage>
        <taxon>unclassified sequences</taxon>
        <taxon>metagenomes</taxon>
        <taxon>ecological metagenomes</taxon>
    </lineage>
</organism>
<dbReference type="Pfam" id="PF14900">
    <property type="entry name" value="DUF4493"/>
    <property type="match status" value="1"/>
</dbReference>
<evidence type="ECO:0000256" key="1">
    <source>
        <dbReference type="SAM" id="Phobius"/>
    </source>
</evidence>
<evidence type="ECO:0000259" key="2">
    <source>
        <dbReference type="Pfam" id="PF19886"/>
    </source>
</evidence>
<protein>
    <recommendedName>
        <fullName evidence="2">Endonuclease YhcR N-terminal domain-containing protein</fullName>
    </recommendedName>
</protein>
<gene>
    <name evidence="3" type="ORF">SDC9_72070</name>
</gene>
<name>A0A644YHI7_9ZZZZ</name>
<feature type="transmembrane region" description="Helical" evidence="1">
    <location>
        <begin position="6"/>
        <end position="24"/>
    </location>
</feature>
<comment type="caution">
    <text evidence="3">The sequence shown here is derived from an EMBL/GenBank/DDBJ whole genome shotgun (WGS) entry which is preliminary data.</text>
</comment>
<dbReference type="EMBL" id="VSSQ01004528">
    <property type="protein sequence ID" value="MPM25574.1"/>
    <property type="molecule type" value="Genomic_DNA"/>
</dbReference>
<feature type="domain" description="Endonuclease YhcR N-terminal" evidence="2">
    <location>
        <begin position="288"/>
        <end position="394"/>
    </location>
</feature>
<dbReference type="InterPro" id="IPR027840">
    <property type="entry name" value="DUF4493"/>
</dbReference>